<dbReference type="GO" id="GO:0005687">
    <property type="term" value="C:U4 snRNP"/>
    <property type="evidence" value="ECO:0007669"/>
    <property type="project" value="TreeGrafter"/>
</dbReference>
<evidence type="ECO:0000259" key="2">
    <source>
        <dbReference type="PROSITE" id="PS51358"/>
    </source>
</evidence>
<dbReference type="InterPro" id="IPR042239">
    <property type="entry name" value="Nop_C"/>
</dbReference>
<dbReference type="STRING" id="33114.A0A2G2WTW0"/>
<dbReference type="Pfam" id="PF01798">
    <property type="entry name" value="Nop"/>
    <property type="match status" value="1"/>
</dbReference>
<dbReference type="Gene3D" id="1.10.287.4070">
    <property type="match status" value="1"/>
</dbReference>
<dbReference type="InterPro" id="IPR036070">
    <property type="entry name" value="Nop_dom_sf"/>
</dbReference>
<protein>
    <recommendedName>
        <fullName evidence="2">Nop domain-containing protein</fullName>
    </recommendedName>
</protein>
<evidence type="ECO:0000313" key="4">
    <source>
        <dbReference type="Proteomes" id="UP000224567"/>
    </source>
</evidence>
<dbReference type="PROSITE" id="PS51358">
    <property type="entry name" value="NOP"/>
    <property type="match status" value="1"/>
</dbReference>
<organism evidence="3 4">
    <name type="scientific">Capsicum baccatum</name>
    <name type="common">Peruvian pepper</name>
    <dbReference type="NCBI Taxonomy" id="33114"/>
    <lineage>
        <taxon>Eukaryota</taxon>
        <taxon>Viridiplantae</taxon>
        <taxon>Streptophyta</taxon>
        <taxon>Embryophyta</taxon>
        <taxon>Tracheophyta</taxon>
        <taxon>Spermatophyta</taxon>
        <taxon>Magnoliopsida</taxon>
        <taxon>eudicotyledons</taxon>
        <taxon>Gunneridae</taxon>
        <taxon>Pentapetalae</taxon>
        <taxon>asterids</taxon>
        <taxon>lamiids</taxon>
        <taxon>Solanales</taxon>
        <taxon>Solanaceae</taxon>
        <taxon>Solanoideae</taxon>
        <taxon>Capsiceae</taxon>
        <taxon>Capsicum</taxon>
    </lineage>
</organism>
<feature type="compositionally biased region" description="Polar residues" evidence="1">
    <location>
        <begin position="393"/>
        <end position="415"/>
    </location>
</feature>
<dbReference type="InterPro" id="IPR002687">
    <property type="entry name" value="Nop_dom"/>
</dbReference>
<feature type="region of interest" description="Disordered" evidence="1">
    <location>
        <begin position="324"/>
        <end position="351"/>
    </location>
</feature>
<dbReference type="Gene3D" id="1.10.246.90">
    <property type="entry name" value="Nop domain"/>
    <property type="match status" value="1"/>
</dbReference>
<dbReference type="EMBL" id="MLFT02000005">
    <property type="protein sequence ID" value="PHT48609.1"/>
    <property type="molecule type" value="Genomic_DNA"/>
</dbReference>
<dbReference type="InterPro" id="IPR012976">
    <property type="entry name" value="NOSIC"/>
</dbReference>
<comment type="caution">
    <text evidence="3">The sequence shown here is derived from an EMBL/GenBank/DDBJ whole genome shotgun (WGS) entry which is preliminary data.</text>
</comment>
<feature type="region of interest" description="Disordered" evidence="1">
    <location>
        <begin position="391"/>
        <end position="415"/>
    </location>
</feature>
<dbReference type="GO" id="GO:0046540">
    <property type="term" value="C:U4/U6 x U5 tri-snRNP complex"/>
    <property type="evidence" value="ECO:0007669"/>
    <property type="project" value="InterPro"/>
</dbReference>
<dbReference type="SMART" id="SM00931">
    <property type="entry name" value="NOSIC"/>
    <property type="match status" value="1"/>
</dbReference>
<reference evidence="4" key="2">
    <citation type="journal article" date="2017" name="J. Anim. Genet.">
        <title>Multiple reference genome sequences of hot pepper reveal the massive evolution of plant disease resistance genes by retroduplication.</title>
        <authorList>
            <person name="Kim S."/>
            <person name="Park J."/>
            <person name="Yeom S.-I."/>
            <person name="Kim Y.-M."/>
            <person name="Seo E."/>
            <person name="Kim K.-T."/>
            <person name="Kim M.-S."/>
            <person name="Lee J.M."/>
            <person name="Cheong K."/>
            <person name="Shin H.-S."/>
            <person name="Kim S.-B."/>
            <person name="Han K."/>
            <person name="Lee J."/>
            <person name="Park M."/>
            <person name="Lee H.-A."/>
            <person name="Lee H.-Y."/>
            <person name="Lee Y."/>
            <person name="Oh S."/>
            <person name="Lee J.H."/>
            <person name="Choi E."/>
            <person name="Choi E."/>
            <person name="Lee S.E."/>
            <person name="Jeon J."/>
            <person name="Kim H."/>
            <person name="Choi G."/>
            <person name="Song H."/>
            <person name="Lee J."/>
            <person name="Lee S.-C."/>
            <person name="Kwon J.-K."/>
            <person name="Lee H.-Y."/>
            <person name="Koo N."/>
            <person name="Hong Y."/>
            <person name="Kim R.W."/>
            <person name="Kang W.-H."/>
            <person name="Huh J.H."/>
            <person name="Kang B.-C."/>
            <person name="Yang T.-J."/>
            <person name="Lee Y.-H."/>
            <person name="Bennetzen J.L."/>
            <person name="Choi D."/>
        </authorList>
    </citation>
    <scope>NUCLEOTIDE SEQUENCE [LARGE SCALE GENOMIC DNA]</scope>
    <source>
        <strain evidence="4">cv. PBC81</strain>
    </source>
</reference>
<dbReference type="PANTHER" id="PTHR13904:SF0">
    <property type="entry name" value="U4_U6 SMALL NUCLEAR RIBONUCLEOPROTEIN PRP31"/>
    <property type="match status" value="1"/>
</dbReference>
<dbReference type="GO" id="GO:0000244">
    <property type="term" value="P:spliceosomal tri-snRNP complex assembly"/>
    <property type="evidence" value="ECO:0007669"/>
    <property type="project" value="InterPro"/>
</dbReference>
<accession>A0A2G2WTW0</accession>
<proteinExistence type="predicted"/>
<name>A0A2G2WTW0_CAPBA</name>
<sequence>MAISADDSLLTDLEELNNNVVNLDIAEQMELDGKLLDNVFTLQKSEQYIDLMKKVEHDLIVNVRGKGVVEQVDEDAEFKFIEACIGLLVDIDKEITIIHDFICENYRLKFPELESIVAHPIDFARVVKKIGNKMDVNFVDLEGLLPVEIIEVVTYSALSTIGKALAEDVFYKTIEACNRVLALDSAKKKVVDFVENRMGYLAPNLTVVFGSVVGAKLVGAAGSLLSLEKMSCDDIELLVADLKNLPPFPPLEPYYVGPLGAGYINQCGLFKGTLPDFRIQTYQRLAKKCKLAAHMDSTRGEPTGEYGRSLREEILQVIEERKKPCPVPVPDPTESEPYKKRRGGRGPGRFLSIRKKPTYNIMKLVNNMIFGISENPKEGYGMLGQVGSGGADTMSSSFKLSNSGKQLAGSGIQSN</sequence>
<reference evidence="3 4" key="1">
    <citation type="journal article" date="2017" name="Genome Biol.">
        <title>New reference genome sequences of hot pepper reveal the massive evolution of plant disease-resistance genes by retroduplication.</title>
        <authorList>
            <person name="Kim S."/>
            <person name="Park J."/>
            <person name="Yeom S.I."/>
            <person name="Kim Y.M."/>
            <person name="Seo E."/>
            <person name="Kim K.T."/>
            <person name="Kim M.S."/>
            <person name="Lee J.M."/>
            <person name="Cheong K."/>
            <person name="Shin H.S."/>
            <person name="Kim S.B."/>
            <person name="Han K."/>
            <person name="Lee J."/>
            <person name="Park M."/>
            <person name="Lee H.A."/>
            <person name="Lee H.Y."/>
            <person name="Lee Y."/>
            <person name="Oh S."/>
            <person name="Lee J.H."/>
            <person name="Choi E."/>
            <person name="Choi E."/>
            <person name="Lee S.E."/>
            <person name="Jeon J."/>
            <person name="Kim H."/>
            <person name="Choi G."/>
            <person name="Song H."/>
            <person name="Lee J."/>
            <person name="Lee S.C."/>
            <person name="Kwon J.K."/>
            <person name="Lee H.Y."/>
            <person name="Koo N."/>
            <person name="Hong Y."/>
            <person name="Kim R.W."/>
            <person name="Kang W.H."/>
            <person name="Huh J.H."/>
            <person name="Kang B.C."/>
            <person name="Yang T.J."/>
            <person name="Lee Y.H."/>
            <person name="Bennetzen J.L."/>
            <person name="Choi D."/>
        </authorList>
    </citation>
    <scope>NUCLEOTIDE SEQUENCE [LARGE SCALE GENOMIC DNA]</scope>
    <source>
        <strain evidence="4">cv. PBC81</strain>
    </source>
</reference>
<feature type="domain" description="Nop" evidence="2">
    <location>
        <begin position="201"/>
        <end position="323"/>
    </location>
</feature>
<dbReference type="GO" id="GO:0071011">
    <property type="term" value="C:precatalytic spliceosome"/>
    <property type="evidence" value="ECO:0007669"/>
    <property type="project" value="TreeGrafter"/>
</dbReference>
<evidence type="ECO:0000256" key="1">
    <source>
        <dbReference type="SAM" id="MobiDB-lite"/>
    </source>
</evidence>
<dbReference type="Proteomes" id="UP000224567">
    <property type="component" value="Unassembled WGS sequence"/>
</dbReference>
<dbReference type="SUPFAM" id="SSF89124">
    <property type="entry name" value="Nop domain"/>
    <property type="match status" value="1"/>
</dbReference>
<dbReference type="PANTHER" id="PTHR13904">
    <property type="entry name" value="PRE-MRNA SPLICING FACTOR PRP31"/>
    <property type="match status" value="1"/>
</dbReference>
<keyword evidence="4" id="KW-1185">Reference proteome</keyword>
<dbReference type="AlphaFoldDB" id="A0A2G2WTW0"/>
<evidence type="ECO:0000313" key="3">
    <source>
        <dbReference type="EMBL" id="PHT48609.1"/>
    </source>
</evidence>
<gene>
    <name evidence="3" type="ORF">CQW23_12817</name>
</gene>
<dbReference type="OrthoDB" id="4771285at2759"/>
<dbReference type="InterPro" id="IPR027105">
    <property type="entry name" value="Prp31"/>
</dbReference>